<keyword evidence="1" id="KW-0812">Transmembrane</keyword>
<protein>
    <submittedName>
        <fullName evidence="2">Low temperature requirement protein A</fullName>
    </submittedName>
</protein>
<proteinExistence type="predicted"/>
<dbReference type="Pfam" id="PF06772">
    <property type="entry name" value="LtrA"/>
    <property type="match status" value="1"/>
</dbReference>
<accession>A0AAU7U788</accession>
<feature type="transmembrane region" description="Helical" evidence="1">
    <location>
        <begin position="342"/>
        <end position="360"/>
    </location>
</feature>
<feature type="transmembrane region" description="Helical" evidence="1">
    <location>
        <begin position="145"/>
        <end position="165"/>
    </location>
</feature>
<feature type="transmembrane region" description="Helical" evidence="1">
    <location>
        <begin position="84"/>
        <end position="104"/>
    </location>
</feature>
<feature type="transmembrane region" description="Helical" evidence="1">
    <location>
        <begin position="274"/>
        <end position="295"/>
    </location>
</feature>
<dbReference type="AlphaFoldDB" id="A0AAU7U788"/>
<feature type="transmembrane region" description="Helical" evidence="1">
    <location>
        <begin position="116"/>
        <end position="133"/>
    </location>
</feature>
<geneLocation type="plasmid" evidence="2">
    <name>pDson03</name>
</geneLocation>
<evidence type="ECO:0000313" key="2">
    <source>
        <dbReference type="EMBL" id="XBV84215.1"/>
    </source>
</evidence>
<keyword evidence="2" id="KW-0614">Plasmid</keyword>
<dbReference type="InterPro" id="IPR010640">
    <property type="entry name" value="Low_temperature_requirement_A"/>
</dbReference>
<sequence>MRNTFRRWWKKPAVHAPGTASQRVTWLELFYDLVFVVVIARLAHHLNAHPDAEGLRAFLLLFVPVWWVWVSGTYYNERFETYDLSFRVFVFLQMLAVAAMAATAEGGVDRTASGFALAYAAARLILTGMWFRAGWHNPPVRPVTTLYVLAFTFSVALWVTSAVLPPSPLSTALRVVGLLAELGVPLLTLPAQRRVFLGRARKLPERFGLFVLIVLGESLVGVVDGLTDAEHVTFSTLLRFLLGFMVGFGLWWVYFDNIGRREPRSEGGSLTLAVWVYLHLPFVTGVAAIGAMLAHSVEVASGVPEGAVRWILCGAFAVCYLCMAGLEGTLEPEDPPLIPSGRLVLLRVGTGAAALLVPLLPLPLSGVVAALVALHLVHMGVGVRAWFGSSNAGRTDVH</sequence>
<feature type="transmembrane region" description="Helical" evidence="1">
    <location>
        <begin position="24"/>
        <end position="43"/>
    </location>
</feature>
<feature type="transmembrane region" description="Helical" evidence="1">
    <location>
        <begin position="366"/>
        <end position="387"/>
    </location>
</feature>
<keyword evidence="1" id="KW-1133">Transmembrane helix</keyword>
<dbReference type="EMBL" id="CP158298">
    <property type="protein sequence ID" value="XBV84215.1"/>
    <property type="molecule type" value="Genomic_DNA"/>
</dbReference>
<reference evidence="2" key="1">
    <citation type="submission" date="2024-06" db="EMBL/GenBank/DDBJ databases">
        <title>Draft Genome Sequence of Deinococcus sonorensis Type Strain KR-87, a Biofilm Producing Representative of the Genus Deinococcus.</title>
        <authorList>
            <person name="Boren L.S."/>
            <person name="Grosso R.A."/>
            <person name="Hugenberg-Cox A.N."/>
            <person name="Hill J.T.E."/>
            <person name="Albert C.M."/>
            <person name="Tuohy J.M."/>
        </authorList>
    </citation>
    <scope>NUCLEOTIDE SEQUENCE</scope>
    <source>
        <strain evidence="2">KR-87</strain>
        <plasmid evidence="2">pDson03</plasmid>
    </source>
</reference>
<feature type="transmembrane region" description="Helical" evidence="1">
    <location>
        <begin position="55"/>
        <end position="72"/>
    </location>
</feature>
<dbReference type="PANTHER" id="PTHR36840:SF1">
    <property type="entry name" value="BLL5714 PROTEIN"/>
    <property type="match status" value="1"/>
</dbReference>
<feature type="transmembrane region" description="Helical" evidence="1">
    <location>
        <begin position="307"/>
        <end position="330"/>
    </location>
</feature>
<name>A0AAU7U788_9DEIO</name>
<gene>
    <name evidence="2" type="ORF">ABOD76_03935</name>
</gene>
<dbReference type="RefSeq" id="WP_350242252.1">
    <property type="nucleotide sequence ID" value="NZ_CP158298.1"/>
</dbReference>
<feature type="transmembrane region" description="Helical" evidence="1">
    <location>
        <begin position="232"/>
        <end position="254"/>
    </location>
</feature>
<evidence type="ECO:0000256" key="1">
    <source>
        <dbReference type="SAM" id="Phobius"/>
    </source>
</evidence>
<dbReference type="KEGG" id="dsc:ABOD76_03935"/>
<feature type="transmembrane region" description="Helical" evidence="1">
    <location>
        <begin position="171"/>
        <end position="189"/>
    </location>
</feature>
<keyword evidence="1" id="KW-0472">Membrane</keyword>
<feature type="transmembrane region" description="Helical" evidence="1">
    <location>
        <begin position="209"/>
        <end position="226"/>
    </location>
</feature>
<dbReference type="PANTHER" id="PTHR36840">
    <property type="entry name" value="BLL5714 PROTEIN"/>
    <property type="match status" value="1"/>
</dbReference>
<organism evidence="2">
    <name type="scientific">Deinococcus sonorensis KR-87</name>
    <dbReference type="NCBI Taxonomy" id="694439"/>
    <lineage>
        <taxon>Bacteria</taxon>
        <taxon>Thermotogati</taxon>
        <taxon>Deinococcota</taxon>
        <taxon>Deinococci</taxon>
        <taxon>Deinococcales</taxon>
        <taxon>Deinococcaceae</taxon>
        <taxon>Deinococcus</taxon>
    </lineage>
</organism>